<feature type="domain" description="BRCT" evidence="7">
    <location>
        <begin position="352"/>
        <end position="449"/>
    </location>
</feature>
<dbReference type="GO" id="GO:0000463">
    <property type="term" value="P:maturation of LSU-rRNA from tricistronic rRNA transcript (SSU-rRNA, 5.8S rRNA, LSU-rRNA)"/>
    <property type="evidence" value="ECO:0007669"/>
    <property type="project" value="UniProtKB-UniRule"/>
</dbReference>
<dbReference type="HAMAP" id="MF_03028">
    <property type="entry name" value="Pescadillo"/>
    <property type="match status" value="1"/>
</dbReference>
<organism evidence="8 9">
    <name type="scientific">Eeniella nana</name>
    <name type="common">Yeast</name>
    <name type="synonym">Brettanomyces nanus</name>
    <dbReference type="NCBI Taxonomy" id="13502"/>
    <lineage>
        <taxon>Eukaryota</taxon>
        <taxon>Fungi</taxon>
        <taxon>Dikarya</taxon>
        <taxon>Ascomycota</taxon>
        <taxon>Saccharomycotina</taxon>
        <taxon>Pichiomycetes</taxon>
        <taxon>Pichiales</taxon>
        <taxon>Pichiaceae</taxon>
        <taxon>Brettanomyces</taxon>
    </lineage>
</organism>
<evidence type="ECO:0000256" key="3">
    <source>
        <dbReference type="ARBA" id="ARBA00023054"/>
    </source>
</evidence>
<evidence type="ECO:0000256" key="1">
    <source>
        <dbReference type="ARBA" id="ARBA00022517"/>
    </source>
</evidence>
<dbReference type="GO" id="GO:0000466">
    <property type="term" value="P:maturation of 5.8S rRNA from tricistronic rRNA transcript (SSU-rRNA, 5.8S rRNA, LSU-rRNA)"/>
    <property type="evidence" value="ECO:0007669"/>
    <property type="project" value="UniProtKB-UniRule"/>
</dbReference>
<dbReference type="GO" id="GO:0003723">
    <property type="term" value="F:RNA binding"/>
    <property type="evidence" value="ECO:0007669"/>
    <property type="project" value="TreeGrafter"/>
</dbReference>
<dbReference type="GO" id="GO:0043021">
    <property type="term" value="F:ribonucleoprotein complex binding"/>
    <property type="evidence" value="ECO:0007669"/>
    <property type="project" value="UniProtKB-UniRule"/>
</dbReference>
<keyword evidence="2 5" id="KW-0698">rRNA processing</keyword>
<keyword evidence="1 5" id="KW-0690">Ribosome biogenesis</keyword>
<evidence type="ECO:0000313" key="9">
    <source>
        <dbReference type="Proteomes" id="UP000662931"/>
    </source>
</evidence>
<evidence type="ECO:0000313" key="8">
    <source>
        <dbReference type="EMBL" id="QPG72797.1"/>
    </source>
</evidence>
<proteinExistence type="inferred from homology"/>
<evidence type="ECO:0000256" key="6">
    <source>
        <dbReference type="SAM" id="MobiDB-lite"/>
    </source>
</evidence>
<evidence type="ECO:0000256" key="2">
    <source>
        <dbReference type="ARBA" id="ARBA00022552"/>
    </source>
</evidence>
<keyword evidence="3" id="KW-0175">Coiled coil</keyword>
<sequence length="603" mass="68694">MGRIQKRGVSGNAKNFITRTRAIRKLQVSLTDFRRLCIFKGIYPREPRNKKKANNGSTAPVTFYYAKDIQFLMHEPIIQKFREHKSFAKKLSKALGKGEVGDAKRLEEHRPRYKLDRVIKERYPSFPDALRDLDDALNMLFLFSSMRSTDKVHAKVISQATKLTNEWMAYVARERSLKKVFVSIKGVYYSANIKGQEIIWTVPFKFPQNIPTDIDFKVMATFLEFYTTLLHFVLYRLYSASGLVYPPRINESKLKGIGGLSSYVLEGRKDDNTLFPEVEGSEEKEAILSKEEITNAIKADEDNQEEEGDSEEIGKADSNADGEDVEKKLDEFEDKNSIKGDVLAQPSEFENATATLFSKFVFYVSREVPIDILEFVVLAAGGKVISEAALDEITLNGDVRKIDLSSVTHQIVDRPKVANKVQGRTYIQPQWVFDCLNEESLLNVSDYAPGETLPPHLSPWGDSGSYNPMEEDKKDAGEAGEDEEIEESEESEAEADEEESTEVSAIIDEDLKAQKELEMEAAGVKYSDVKEKEAKKKSKKRKIEGETEETEEKKLKMIMMSNKQRKLYKKMQYGINKDEVRKGALQKKKRKLQKAESKLAKLK</sequence>
<dbReference type="Pfam" id="PF16589">
    <property type="entry name" value="BRCT_2"/>
    <property type="match status" value="1"/>
</dbReference>
<feature type="region of interest" description="Disordered" evidence="6">
    <location>
        <begin position="452"/>
        <end position="508"/>
    </location>
</feature>
<protein>
    <recommendedName>
        <fullName evidence="5">Pescadillo homolog</fullName>
    </recommendedName>
    <alternativeName>
        <fullName evidence="5">Nucleolar protein 7 homolog</fullName>
    </alternativeName>
</protein>
<dbReference type="CDD" id="cd17709">
    <property type="entry name" value="BRCT_pescadillo_like"/>
    <property type="match status" value="1"/>
</dbReference>
<dbReference type="FunFam" id="3.40.50.10190:FF:000067">
    <property type="entry name" value="Pescadillo homolog"/>
    <property type="match status" value="1"/>
</dbReference>
<dbReference type="AlphaFoldDB" id="A0A875RSR8"/>
<reference evidence="8" key="1">
    <citation type="submission" date="2020-10" db="EMBL/GenBank/DDBJ databases">
        <authorList>
            <person name="Roach M.J.R."/>
        </authorList>
    </citation>
    <scope>NUCLEOTIDE SEQUENCE</scope>
    <source>
        <strain evidence="8">CBS 1945</strain>
    </source>
</reference>
<dbReference type="InterPro" id="IPR036420">
    <property type="entry name" value="BRCT_dom_sf"/>
</dbReference>
<comment type="similarity">
    <text evidence="5">Belongs to the pescadillo family.</text>
</comment>
<evidence type="ECO:0000259" key="7">
    <source>
        <dbReference type="PROSITE" id="PS50172"/>
    </source>
</evidence>
<dbReference type="GO" id="GO:0005654">
    <property type="term" value="C:nucleoplasm"/>
    <property type="evidence" value="ECO:0007669"/>
    <property type="project" value="UniProtKB-SubCell"/>
</dbReference>
<feature type="region of interest" description="Disordered" evidence="6">
    <location>
        <begin position="295"/>
        <end position="326"/>
    </location>
</feature>
<comment type="function">
    <text evidence="5">Component of the NOP7 complex, which is required for maturation of the 25S and 5.8S ribosomal RNAs and formation of the 60S ribosome.</text>
</comment>
<dbReference type="OrthoDB" id="10264910at2759"/>
<keyword evidence="4 5" id="KW-0539">Nucleus</keyword>
<dbReference type="Proteomes" id="UP000662931">
    <property type="component" value="Chromosome 1"/>
</dbReference>
<dbReference type="GO" id="GO:0030687">
    <property type="term" value="C:preribosome, large subunit precursor"/>
    <property type="evidence" value="ECO:0007669"/>
    <property type="project" value="UniProtKB-UniRule"/>
</dbReference>
<feature type="compositionally biased region" description="Acidic residues" evidence="6">
    <location>
        <begin position="478"/>
        <end position="501"/>
    </location>
</feature>
<name>A0A875RSR8_EENNA</name>
<dbReference type="SUPFAM" id="SSF52113">
    <property type="entry name" value="BRCT domain"/>
    <property type="match status" value="1"/>
</dbReference>
<feature type="compositionally biased region" description="Basic and acidic residues" evidence="6">
    <location>
        <begin position="593"/>
        <end position="603"/>
    </location>
</feature>
<dbReference type="EMBL" id="CP064812">
    <property type="protein sequence ID" value="QPG72797.1"/>
    <property type="molecule type" value="Genomic_DNA"/>
</dbReference>
<dbReference type="InterPro" id="IPR010613">
    <property type="entry name" value="PES"/>
</dbReference>
<feature type="region of interest" description="Disordered" evidence="6">
    <location>
        <begin position="579"/>
        <end position="603"/>
    </location>
</feature>
<comment type="subunit">
    <text evidence="5">Component of the NOP7 complex, composed of ERB1, NOP7 and YTM1. Within the NOP7 complex ERB1 appears to interact directly with NOP7 and YTM1. The NOP7 complex also associates with the 66S pre-ribosome.</text>
</comment>
<dbReference type="InterPro" id="IPR001357">
    <property type="entry name" value="BRCT_dom"/>
</dbReference>
<dbReference type="GO" id="GO:0070545">
    <property type="term" value="C:PeBoW complex"/>
    <property type="evidence" value="ECO:0007669"/>
    <property type="project" value="TreeGrafter"/>
</dbReference>
<evidence type="ECO:0000256" key="5">
    <source>
        <dbReference type="HAMAP-Rule" id="MF_03028"/>
    </source>
</evidence>
<dbReference type="Gene3D" id="3.40.50.10190">
    <property type="entry name" value="BRCT domain"/>
    <property type="match status" value="1"/>
</dbReference>
<accession>A0A875RSR8</accession>
<dbReference type="Pfam" id="PF06732">
    <property type="entry name" value="Pescadillo_N"/>
    <property type="match status" value="1"/>
</dbReference>
<gene>
    <name evidence="5" type="primary">NOP7</name>
    <name evidence="8" type="ORF">FOA43_000099</name>
</gene>
<feature type="compositionally biased region" description="Acidic residues" evidence="6">
    <location>
        <begin position="302"/>
        <end position="311"/>
    </location>
</feature>
<dbReference type="PANTHER" id="PTHR12221:SF6">
    <property type="entry name" value="PESCADILLO HOMOLOG"/>
    <property type="match status" value="1"/>
</dbReference>
<comment type="subcellular location">
    <subcellularLocation>
        <location evidence="5">Nucleus</location>
        <location evidence="5">Nucleolus</location>
    </subcellularLocation>
    <subcellularLocation>
        <location evidence="5">Nucleus</location>
        <location evidence="5">Nucleoplasm</location>
    </subcellularLocation>
</comment>
<dbReference type="PROSITE" id="PS50172">
    <property type="entry name" value="BRCT"/>
    <property type="match status" value="1"/>
</dbReference>
<feature type="region of interest" description="Disordered" evidence="6">
    <location>
        <begin position="527"/>
        <end position="549"/>
    </location>
</feature>
<evidence type="ECO:0000256" key="4">
    <source>
        <dbReference type="ARBA" id="ARBA00023242"/>
    </source>
</evidence>
<dbReference type="PANTHER" id="PTHR12221">
    <property type="entry name" value="PESCADILLO - RELATED"/>
    <property type="match status" value="1"/>
</dbReference>
<keyword evidence="9" id="KW-1185">Reference proteome</keyword>
<dbReference type="SMART" id="SM00292">
    <property type="entry name" value="BRCT"/>
    <property type="match status" value="1"/>
</dbReference>